<evidence type="ECO:0000256" key="6">
    <source>
        <dbReference type="ARBA" id="ARBA00022519"/>
    </source>
</evidence>
<protein>
    <recommendedName>
        <fullName evidence="13 14">Na(+)/H(+) antiporter NhaB</fullName>
    </recommendedName>
    <alternativeName>
        <fullName evidence="13">Sodium/proton antiporter NhaB</fullName>
    </alternativeName>
</protein>
<evidence type="ECO:0000256" key="2">
    <source>
        <dbReference type="ARBA" id="ARBA00006036"/>
    </source>
</evidence>
<keyword evidence="4 13" id="KW-0050">Antiport</keyword>
<feature type="transmembrane region" description="Helical" evidence="13">
    <location>
        <begin position="390"/>
        <end position="414"/>
    </location>
</feature>
<evidence type="ECO:0000256" key="3">
    <source>
        <dbReference type="ARBA" id="ARBA00022448"/>
    </source>
</evidence>
<comment type="subcellular location">
    <subcellularLocation>
        <location evidence="1 13">Cell membrane</location>
        <topology evidence="1 13">Multi-pass membrane protein</topology>
    </subcellularLocation>
</comment>
<dbReference type="HAMAP" id="MF_01599">
    <property type="entry name" value="NhaB"/>
    <property type="match status" value="1"/>
</dbReference>
<evidence type="ECO:0000256" key="14">
    <source>
        <dbReference type="NCBIfam" id="TIGR00774"/>
    </source>
</evidence>
<dbReference type="NCBIfam" id="TIGR00774">
    <property type="entry name" value="NhaB"/>
    <property type="match status" value="1"/>
</dbReference>
<keyword evidence="10 13" id="KW-0406">Ion transport</keyword>
<evidence type="ECO:0000256" key="4">
    <source>
        <dbReference type="ARBA" id="ARBA00022449"/>
    </source>
</evidence>
<reference evidence="15 16" key="1">
    <citation type="submission" date="2018-06" db="EMBL/GenBank/DDBJ databases">
        <authorList>
            <consortium name="Pathogen Informatics"/>
            <person name="Doyle S."/>
        </authorList>
    </citation>
    <scope>NUCLEOTIDE SEQUENCE [LARGE SCALE GENOMIC DNA]</scope>
    <source>
        <strain evidence="15 16">NCTC10738</strain>
    </source>
</reference>
<evidence type="ECO:0000256" key="13">
    <source>
        <dbReference type="HAMAP-Rule" id="MF_01599"/>
    </source>
</evidence>
<dbReference type="AlphaFoldDB" id="A0A380BRV1"/>
<comment type="function">
    <text evidence="13">Na(+)/H(+) antiporter that extrudes sodium in exchange for external protons.</text>
</comment>
<dbReference type="EMBL" id="UGYO01000002">
    <property type="protein sequence ID" value="SUJ04747.1"/>
    <property type="molecule type" value="Genomic_DNA"/>
</dbReference>
<dbReference type="GO" id="GO:0015385">
    <property type="term" value="F:sodium:proton antiporter activity"/>
    <property type="evidence" value="ECO:0007669"/>
    <property type="project" value="UniProtKB-UniRule"/>
</dbReference>
<keyword evidence="12 13" id="KW-0739">Sodium transport</keyword>
<feature type="transmembrane region" description="Helical" evidence="13">
    <location>
        <begin position="20"/>
        <end position="38"/>
    </location>
</feature>
<keyword evidence="3 13" id="KW-0813">Transport</keyword>
<sequence>MPATPIQAFMSNFLGNSPKWYKLAILIFLIINPILFSINPFVAGWFLVVQFIFTLAMALKCYPLQPGGLLAIEAVFIGMTSPSQVLHEIEANLEVLLLLVFMVAGIYFMKQLLLYVFTKMITKVRSKMVVSLMFCVASAFLSAFLDALTVIAVIIAVAVGFYSIYHKVASGKDFSADHDHTSDGNDQLNAQELEDFRGFLRNLLMHAGVGTALGGVCTMVGEPQNLIIAAQANWQFSEFALRMSPVTVPVFFAGILTCVLVEKFRICGYGAQLPDAVHKILVEFAAHEDAHRTSKDKMKLVIQALVGVWLIVGLAFHLASVGLIGLSVIILTTAFNGITDEHALGKAFEEALPFTALLAVFFAVVGVIIDQGLFAPVIQWALGFEGNMQLVIFYVANGLLSMVSDNVFVGTVYINEVKAALIDGQITRDQFDLLAVAINTGTNLPSVATPNGQAAFLFLLTSALAPLIRLSYGRMVWMALPYTIVLSIVGVLAIETGFLEQMTQYFYDSGMILHHSAQEVLGKGAVVGH</sequence>
<feature type="transmembrane region" description="Helical" evidence="13">
    <location>
        <begin position="129"/>
        <end position="162"/>
    </location>
</feature>
<evidence type="ECO:0000256" key="11">
    <source>
        <dbReference type="ARBA" id="ARBA00023136"/>
    </source>
</evidence>
<evidence type="ECO:0000313" key="16">
    <source>
        <dbReference type="Proteomes" id="UP000254069"/>
    </source>
</evidence>
<keyword evidence="8 13" id="KW-1133">Transmembrane helix</keyword>
<dbReference type="Pfam" id="PF06450">
    <property type="entry name" value="NhaB"/>
    <property type="match status" value="1"/>
</dbReference>
<dbReference type="InterPro" id="IPR004671">
    <property type="entry name" value="Na+/H+_antiporter_NhaB"/>
</dbReference>
<proteinExistence type="inferred from homology"/>
<gene>
    <name evidence="13 15" type="primary">nhaB</name>
    <name evidence="15" type="ORF">NCTC10738_03692</name>
</gene>
<feature type="transmembrane region" description="Helical" evidence="13">
    <location>
        <begin position="243"/>
        <end position="261"/>
    </location>
</feature>
<comment type="catalytic activity">
    <reaction evidence="13">
        <text>2 Na(+)(in) + 3 H(+)(out) = 2 Na(+)(out) + 3 H(+)(in)</text>
        <dbReference type="Rhea" id="RHEA:29247"/>
        <dbReference type="ChEBI" id="CHEBI:15378"/>
        <dbReference type="ChEBI" id="CHEBI:29101"/>
    </reaction>
</comment>
<dbReference type="PANTHER" id="PTHR43302:SF1">
    <property type="entry name" value="NA(+)_H(+) ANTIPORTER NHAB"/>
    <property type="match status" value="1"/>
</dbReference>
<organism evidence="15 16">
    <name type="scientific">Shewanella algae</name>
    <dbReference type="NCBI Taxonomy" id="38313"/>
    <lineage>
        <taxon>Bacteria</taxon>
        <taxon>Pseudomonadati</taxon>
        <taxon>Pseudomonadota</taxon>
        <taxon>Gammaproteobacteria</taxon>
        <taxon>Alteromonadales</taxon>
        <taxon>Shewanellaceae</taxon>
        <taxon>Shewanella</taxon>
    </lineage>
</organism>
<evidence type="ECO:0000256" key="7">
    <source>
        <dbReference type="ARBA" id="ARBA00022692"/>
    </source>
</evidence>
<dbReference type="Proteomes" id="UP000254069">
    <property type="component" value="Unassembled WGS sequence"/>
</dbReference>
<keyword evidence="6" id="KW-0997">Cell inner membrane</keyword>
<name>A0A380BRV1_9GAMM</name>
<keyword evidence="11 13" id="KW-0472">Membrane</keyword>
<dbReference type="GO" id="GO:0005886">
    <property type="term" value="C:plasma membrane"/>
    <property type="evidence" value="ECO:0007669"/>
    <property type="project" value="UniProtKB-SubCell"/>
</dbReference>
<feature type="transmembrane region" description="Helical" evidence="13">
    <location>
        <begin position="454"/>
        <end position="472"/>
    </location>
</feature>
<evidence type="ECO:0000256" key="9">
    <source>
        <dbReference type="ARBA" id="ARBA00023053"/>
    </source>
</evidence>
<keyword evidence="9 13" id="KW-0915">Sodium</keyword>
<keyword evidence="5 13" id="KW-1003">Cell membrane</keyword>
<keyword evidence="16" id="KW-1185">Reference proteome</keyword>
<evidence type="ECO:0000256" key="8">
    <source>
        <dbReference type="ARBA" id="ARBA00022989"/>
    </source>
</evidence>
<dbReference type="NCBIfam" id="NF007093">
    <property type="entry name" value="PRK09547.1"/>
    <property type="match status" value="1"/>
</dbReference>
<accession>A0A380BRV1</accession>
<keyword evidence="7 13" id="KW-0812">Transmembrane</keyword>
<evidence type="ECO:0000256" key="12">
    <source>
        <dbReference type="ARBA" id="ARBA00023201"/>
    </source>
</evidence>
<dbReference type="PANTHER" id="PTHR43302">
    <property type="entry name" value="TRANSPORTER ARSB-RELATED"/>
    <property type="match status" value="1"/>
</dbReference>
<evidence type="ECO:0000313" key="15">
    <source>
        <dbReference type="EMBL" id="SUJ04747.1"/>
    </source>
</evidence>
<evidence type="ECO:0000256" key="5">
    <source>
        <dbReference type="ARBA" id="ARBA00022475"/>
    </source>
</evidence>
<feature type="transmembrane region" description="Helical" evidence="13">
    <location>
        <begin position="69"/>
        <end position="89"/>
    </location>
</feature>
<feature type="transmembrane region" description="Helical" evidence="13">
    <location>
        <begin position="95"/>
        <end position="117"/>
    </location>
</feature>
<dbReference type="RefSeq" id="WP_115390293.1">
    <property type="nucleotide sequence ID" value="NZ_JADZHC010000053.1"/>
</dbReference>
<evidence type="ECO:0000256" key="1">
    <source>
        <dbReference type="ARBA" id="ARBA00004651"/>
    </source>
</evidence>
<evidence type="ECO:0000256" key="10">
    <source>
        <dbReference type="ARBA" id="ARBA00023065"/>
    </source>
</evidence>
<comment type="similarity">
    <text evidence="2 13">Belongs to the NhaB Na(+)/H(+) (TC 2.A.34) antiporter family.</text>
</comment>
<feature type="transmembrane region" description="Helical" evidence="13">
    <location>
        <begin position="300"/>
        <end position="331"/>
    </location>
</feature>
<feature type="transmembrane region" description="Helical" evidence="13">
    <location>
        <begin position="479"/>
        <end position="499"/>
    </location>
</feature>
<feature type="transmembrane region" description="Helical" evidence="13">
    <location>
        <begin position="351"/>
        <end position="369"/>
    </location>
</feature>